<evidence type="ECO:0000313" key="3">
    <source>
        <dbReference type="Proteomes" id="UP000785783"/>
    </source>
</evidence>
<dbReference type="Pfam" id="PF17726">
    <property type="entry name" value="DpnI_C"/>
    <property type="match status" value="1"/>
</dbReference>
<dbReference type="InterPro" id="IPR036388">
    <property type="entry name" value="WH-like_DNA-bd_sf"/>
</dbReference>
<organism evidence="2 3">
    <name type="scientific">PS1 clade bacterium</name>
    <dbReference type="NCBI Taxonomy" id="2175152"/>
    <lineage>
        <taxon>Bacteria</taxon>
        <taxon>Pseudomonadati</taxon>
        <taxon>Pseudomonadota</taxon>
        <taxon>Alphaproteobacteria</taxon>
        <taxon>PS1 clade</taxon>
    </lineage>
</organism>
<dbReference type="GO" id="GO:0004519">
    <property type="term" value="F:endonuclease activity"/>
    <property type="evidence" value="ECO:0007669"/>
    <property type="project" value="UniProtKB-KW"/>
</dbReference>
<dbReference type="InterPro" id="IPR041368">
    <property type="entry name" value="DRP_C"/>
</dbReference>
<proteinExistence type="predicted"/>
<dbReference type="Gene3D" id="1.10.30.50">
    <property type="match status" value="1"/>
</dbReference>
<dbReference type="AlphaFoldDB" id="A0A937HJF3"/>
<dbReference type="CDD" id="cd00085">
    <property type="entry name" value="HNHc"/>
    <property type="match status" value="1"/>
</dbReference>
<dbReference type="Pfam" id="PF01844">
    <property type="entry name" value="HNH"/>
    <property type="match status" value="1"/>
</dbReference>
<gene>
    <name evidence="2" type="ORF">ISQ19_02300</name>
</gene>
<dbReference type="InterPro" id="IPR002711">
    <property type="entry name" value="HNH"/>
</dbReference>
<comment type="caution">
    <text evidence="2">The sequence shown here is derived from an EMBL/GenBank/DDBJ whole genome shotgun (WGS) entry which is preliminary data.</text>
</comment>
<keyword evidence="2" id="KW-0255">Endonuclease</keyword>
<keyword evidence="2" id="KW-0540">Nuclease</keyword>
<sequence>MAVTWKQQILAEIVDYCNAHGSRTFTLQEFLDERLGLLQAFRPENRNVAAKVRQQFQFLRDDEILSFVDNHGTYTLRSIQYLTHEKEALDAADLWDLWEKEPDGMGEGSAKLFMRPYLLPEKREHLMETYVRDQGWAREARRTFGTQCLITDCGNRFKKPDGKLYIEVHHIVPLCDGGEDAIWNLSVLCAHHHRMAHFANETDKTGIRNYLLKEVRGRLKV</sequence>
<dbReference type="GO" id="GO:0003676">
    <property type="term" value="F:nucleic acid binding"/>
    <property type="evidence" value="ECO:0007669"/>
    <property type="project" value="InterPro"/>
</dbReference>
<feature type="domain" description="HNH nuclease" evidence="1">
    <location>
        <begin position="136"/>
        <end position="194"/>
    </location>
</feature>
<accession>A0A937HJF3</accession>
<dbReference type="Proteomes" id="UP000785783">
    <property type="component" value="Unassembled WGS sequence"/>
</dbReference>
<protein>
    <submittedName>
        <fullName evidence="2">HNH endonuclease</fullName>
    </submittedName>
</protein>
<dbReference type="InterPro" id="IPR003615">
    <property type="entry name" value="HNH_nuc"/>
</dbReference>
<keyword evidence="2" id="KW-0378">Hydrolase</keyword>
<reference evidence="2" key="1">
    <citation type="submission" date="2020-10" db="EMBL/GenBank/DDBJ databases">
        <title>Microbiome of the Black Sea water column analyzed by genome centric metagenomics.</title>
        <authorList>
            <person name="Cabello-Yeves P.J."/>
            <person name="Callieri C."/>
            <person name="Picazo A."/>
            <person name="Mehrshad M."/>
            <person name="Haro-Moreno J.M."/>
            <person name="Roda-Garcia J."/>
            <person name="Dzembekova N."/>
            <person name="Slabakova V."/>
            <person name="Slabakova N."/>
            <person name="Moncheva S."/>
            <person name="Rodriguez-Valera F."/>
        </authorList>
    </citation>
    <scope>NUCLEOTIDE SEQUENCE</scope>
    <source>
        <strain evidence="2">BS307-5m-G5</strain>
    </source>
</reference>
<name>A0A937HJF3_9PROT</name>
<dbReference type="EMBL" id="JADHOK010000016">
    <property type="protein sequence ID" value="MBL6761508.1"/>
    <property type="molecule type" value="Genomic_DNA"/>
</dbReference>
<dbReference type="Gene3D" id="1.10.10.10">
    <property type="entry name" value="Winged helix-like DNA-binding domain superfamily/Winged helix DNA-binding domain"/>
    <property type="match status" value="1"/>
</dbReference>
<dbReference type="SMART" id="SM00507">
    <property type="entry name" value="HNHc"/>
    <property type="match status" value="1"/>
</dbReference>
<evidence type="ECO:0000313" key="2">
    <source>
        <dbReference type="EMBL" id="MBL6761508.1"/>
    </source>
</evidence>
<dbReference type="GO" id="GO:0008270">
    <property type="term" value="F:zinc ion binding"/>
    <property type="evidence" value="ECO:0007669"/>
    <property type="project" value="InterPro"/>
</dbReference>
<evidence type="ECO:0000259" key="1">
    <source>
        <dbReference type="SMART" id="SM00507"/>
    </source>
</evidence>